<name>A0A1I5YNU1_9BACI</name>
<proteinExistence type="predicted"/>
<dbReference type="AlphaFoldDB" id="A0A1I5YNU1"/>
<accession>A0A1I5YNU1</accession>
<evidence type="ECO:0000313" key="1">
    <source>
        <dbReference type="EMBL" id="SFQ45577.1"/>
    </source>
</evidence>
<dbReference type="EMBL" id="FOXU01000003">
    <property type="protein sequence ID" value="SFQ45577.1"/>
    <property type="molecule type" value="Genomic_DNA"/>
</dbReference>
<dbReference type="Proteomes" id="UP000198734">
    <property type="component" value="Unassembled WGS sequence"/>
</dbReference>
<organism evidence="1 2">
    <name type="scientific">Psychrobacillus psychrotolerans</name>
    <dbReference type="NCBI Taxonomy" id="126156"/>
    <lineage>
        <taxon>Bacteria</taxon>
        <taxon>Bacillati</taxon>
        <taxon>Bacillota</taxon>
        <taxon>Bacilli</taxon>
        <taxon>Bacillales</taxon>
        <taxon>Bacillaceae</taxon>
        <taxon>Psychrobacillus</taxon>
    </lineage>
</organism>
<gene>
    <name evidence="1" type="ORF">SAMN05421670_2122</name>
</gene>
<keyword evidence="2" id="KW-1185">Reference proteome</keyword>
<evidence type="ECO:0000313" key="2">
    <source>
        <dbReference type="Proteomes" id="UP000198734"/>
    </source>
</evidence>
<sequence length="62" mass="7184">MSNLGHTTAAFILHKFHCISISIESQTIIKFKNNYKNSVDIERINRIKYSYIELLVTVLKVS</sequence>
<dbReference type="STRING" id="126156.SAMN05421670_2122"/>
<protein>
    <submittedName>
        <fullName evidence="1">Uncharacterized protein</fullName>
    </submittedName>
</protein>
<reference evidence="2" key="1">
    <citation type="submission" date="2016-10" db="EMBL/GenBank/DDBJ databases">
        <authorList>
            <person name="Varghese N."/>
            <person name="Submissions S."/>
        </authorList>
    </citation>
    <scope>NUCLEOTIDE SEQUENCE [LARGE SCALE GENOMIC DNA]</scope>
    <source>
        <strain evidence="2">DSM 11706</strain>
    </source>
</reference>